<protein>
    <submittedName>
        <fullName evidence="1">Uncharacterized protein</fullName>
    </submittedName>
</protein>
<dbReference type="AlphaFoldDB" id="A0A7J4XG36"/>
<dbReference type="Proteomes" id="UP000422221">
    <property type="component" value="Unassembled WGS sequence"/>
</dbReference>
<dbReference type="EMBL" id="VWMK01000017">
    <property type="protein sequence ID" value="KAA3761495.1"/>
    <property type="molecule type" value="Genomic_DNA"/>
</dbReference>
<comment type="caution">
    <text evidence="1">The sequence shown here is derived from an EMBL/GenBank/DDBJ whole genome shotgun (WGS) entry which is preliminary data.</text>
</comment>
<accession>A0A7J4XG36</accession>
<reference evidence="1 2" key="1">
    <citation type="journal article" date="2019" name="Nat. Med.">
        <title>A library of human gut bacterial isolates paired with longitudinal multiomics data enables mechanistic microbiome research.</title>
        <authorList>
            <person name="Poyet M."/>
            <person name="Groussin M."/>
            <person name="Gibbons S.M."/>
            <person name="Avila-Pacheco J."/>
            <person name="Jiang X."/>
            <person name="Kearney S.M."/>
            <person name="Perrotta A.R."/>
            <person name="Berdy B."/>
            <person name="Zhao S."/>
            <person name="Lieberman T.D."/>
            <person name="Swanson P.K."/>
            <person name="Smith M."/>
            <person name="Roesemann S."/>
            <person name="Alexander J.E."/>
            <person name="Rich S.A."/>
            <person name="Livny J."/>
            <person name="Vlamakis H."/>
            <person name="Clish C."/>
            <person name="Bullock K."/>
            <person name="Deik A."/>
            <person name="Scott J."/>
            <person name="Pierce K.A."/>
            <person name="Xavier R.J."/>
            <person name="Alm E.J."/>
        </authorList>
    </citation>
    <scope>NUCLEOTIDE SEQUENCE [LARGE SCALE GENOMIC DNA]</scope>
    <source>
        <strain evidence="1 2">BIOML-A10</strain>
    </source>
</reference>
<evidence type="ECO:0000313" key="2">
    <source>
        <dbReference type="Proteomes" id="UP000422221"/>
    </source>
</evidence>
<sequence length="65" mass="7625">MVKKIDWQEYQQDPYKTDERQISIIEILSILRNTICQALDTVAVSIGFIMHCQRNTKTDNPNNQN</sequence>
<gene>
    <name evidence="1" type="ORF">F3F73_16525</name>
</gene>
<evidence type="ECO:0000313" key="1">
    <source>
        <dbReference type="EMBL" id="KAA3761495.1"/>
    </source>
</evidence>
<name>A0A7J4XG36_9BACE</name>
<proteinExistence type="predicted"/>
<dbReference type="RefSeq" id="WP_130058723.1">
    <property type="nucleotide sequence ID" value="NZ_JADNPJ010000014.1"/>
</dbReference>
<organism evidence="1 2">
    <name type="scientific">Bacteroides salyersiae</name>
    <dbReference type="NCBI Taxonomy" id="291644"/>
    <lineage>
        <taxon>Bacteria</taxon>
        <taxon>Pseudomonadati</taxon>
        <taxon>Bacteroidota</taxon>
        <taxon>Bacteroidia</taxon>
        <taxon>Bacteroidales</taxon>
        <taxon>Bacteroidaceae</taxon>
        <taxon>Bacteroides</taxon>
    </lineage>
</organism>